<accession>A0A0C3R9W3</accession>
<comment type="caution">
    <text evidence="4">The sequence shown here is derived from an EMBL/GenBank/DDBJ whole genome shotgun (WGS) entry which is preliminary data.</text>
</comment>
<protein>
    <recommendedName>
        <fullName evidence="3">Bacterial sugar transferase domain-containing protein</fullName>
    </recommendedName>
</protein>
<organism evidence="4 5">
    <name type="scientific">Sanguibacteroides justesenii</name>
    <dbReference type="NCBI Taxonomy" id="1547597"/>
    <lineage>
        <taxon>Bacteria</taxon>
        <taxon>Pseudomonadati</taxon>
        <taxon>Bacteroidota</taxon>
        <taxon>Bacteroidia</taxon>
        <taxon>Bacteroidales</taxon>
        <taxon>Porphyromonadaceae</taxon>
        <taxon>Sanguibacteroides</taxon>
    </lineage>
</organism>
<reference evidence="4 5" key="1">
    <citation type="submission" date="2014-07" db="EMBL/GenBank/DDBJ databases">
        <title>Porphyromonadaceae bacterium OUH 308042 = ATCC BAA-2681 = DSM 28342 draft genome.</title>
        <authorList>
            <person name="Sydenham T.V."/>
            <person name="Hasman H."/>
            <person name="Justensen U.S."/>
        </authorList>
    </citation>
    <scope>NUCLEOTIDE SEQUENCE [LARGE SCALE GENOMIC DNA]</scope>
    <source>
        <strain evidence="4 5">OUH 308042</strain>
    </source>
</reference>
<name>A0A0C3R9W3_9PORP</name>
<keyword evidence="5" id="KW-1185">Reference proteome</keyword>
<dbReference type="Proteomes" id="UP000031980">
    <property type="component" value="Unassembled WGS sequence"/>
</dbReference>
<dbReference type="EMBL" id="JPIU01000014">
    <property type="protein sequence ID" value="KIO47545.1"/>
    <property type="molecule type" value="Genomic_DNA"/>
</dbReference>
<feature type="transmembrane region" description="Helical" evidence="2">
    <location>
        <begin position="62"/>
        <end position="84"/>
    </location>
</feature>
<dbReference type="Pfam" id="PF02397">
    <property type="entry name" value="Bac_transf"/>
    <property type="match status" value="1"/>
</dbReference>
<feature type="transmembrane region" description="Helical" evidence="2">
    <location>
        <begin position="34"/>
        <end position="50"/>
    </location>
</feature>
<keyword evidence="2" id="KW-0812">Transmembrane</keyword>
<feature type="transmembrane region" description="Helical" evidence="2">
    <location>
        <begin position="7"/>
        <end position="28"/>
    </location>
</feature>
<dbReference type="RefSeq" id="WP_041504673.1">
    <property type="nucleotide sequence ID" value="NZ_JPIU01000014.1"/>
</dbReference>
<evidence type="ECO:0000256" key="2">
    <source>
        <dbReference type="SAM" id="Phobius"/>
    </source>
</evidence>
<evidence type="ECO:0000256" key="1">
    <source>
        <dbReference type="ARBA" id="ARBA00006464"/>
    </source>
</evidence>
<dbReference type="OrthoDB" id="9808602at2"/>
<feature type="domain" description="Bacterial sugar transferase" evidence="3">
    <location>
        <begin position="340"/>
        <end position="467"/>
    </location>
</feature>
<proteinExistence type="inferred from homology"/>
<keyword evidence="2" id="KW-1133">Transmembrane helix</keyword>
<evidence type="ECO:0000313" key="5">
    <source>
        <dbReference type="Proteomes" id="UP000031980"/>
    </source>
</evidence>
<keyword evidence="2" id="KW-0472">Membrane</keyword>
<comment type="similarity">
    <text evidence="1">Belongs to the bacterial sugar transferase family.</text>
</comment>
<gene>
    <name evidence="4" type="ORF">BA92_00580</name>
</gene>
<dbReference type="AlphaFoldDB" id="A0A0C3R9W3"/>
<evidence type="ECO:0000313" key="4">
    <source>
        <dbReference type="EMBL" id="KIO47545.1"/>
    </source>
</evidence>
<dbReference type="GO" id="GO:0016780">
    <property type="term" value="F:phosphotransferase activity, for other substituted phosphate groups"/>
    <property type="evidence" value="ECO:0007669"/>
    <property type="project" value="TreeGrafter"/>
</dbReference>
<evidence type="ECO:0000259" key="3">
    <source>
        <dbReference type="Pfam" id="PF02397"/>
    </source>
</evidence>
<sequence length="501" mass="58908">MKTTRKWGILILFDLLLVVLVFGGSGWIGRFPGWWISGSAACLWVLLGVISRKLNFTEFQRIRYAFITIGLVDVLSAVLLYALYEILELTFYGGGNYVIAVGSLILLECCFYLVVRLLVMRKIPFQQEDEAIKRYHRLSAKYAARMLTGEQSPDLKKLLELLRCHPMSNPVRWRNTYEARFARETKLMAIKEREELEGYSRGCFDMFVNLSRVNKIRRVNKFFIHVNKLLNVGDVFVCCCQTSEIRKSQILGIYPWGLNYLIYTTDYAWNRICPKLPCLKKIYFTLTGGRYRVFPRPEILGRLYCCGFEVKQEEYIHGLLYVIAVKTKPPFDDPSPSYGPLVRLRRVGKDGKLIGVYKFRTMHAYAEYLQPYIYQHNRLQEGGKFADDYRISVFGRFMRKCWLDELPMLINILKGDMKLIGVRPLSQHYYGLYSPELQQLRIRTKPGLLPPFYADMPKNLEEIEASERRYLEAYLQHPFLTDWNYFWKIWNNILIKRKRSA</sequence>
<dbReference type="PANTHER" id="PTHR30576">
    <property type="entry name" value="COLANIC BIOSYNTHESIS UDP-GLUCOSE LIPID CARRIER TRANSFERASE"/>
    <property type="match status" value="1"/>
</dbReference>
<dbReference type="PANTHER" id="PTHR30576:SF0">
    <property type="entry name" value="UNDECAPRENYL-PHOSPHATE N-ACETYLGALACTOSAMINYL 1-PHOSPHATE TRANSFERASE-RELATED"/>
    <property type="match status" value="1"/>
</dbReference>
<dbReference type="InterPro" id="IPR003362">
    <property type="entry name" value="Bact_transf"/>
</dbReference>
<feature type="transmembrane region" description="Helical" evidence="2">
    <location>
        <begin position="96"/>
        <end position="119"/>
    </location>
</feature>